<feature type="region of interest" description="Disordered" evidence="2">
    <location>
        <begin position="1"/>
        <end position="74"/>
    </location>
</feature>
<feature type="compositionally biased region" description="Basic and acidic residues" evidence="2">
    <location>
        <begin position="14"/>
        <end position="56"/>
    </location>
</feature>
<accession>A0A1H9RZS7</accession>
<evidence type="ECO:0000313" key="5">
    <source>
        <dbReference type="Proteomes" id="UP000198815"/>
    </source>
</evidence>
<evidence type="ECO:0000256" key="2">
    <source>
        <dbReference type="SAM" id="MobiDB-lite"/>
    </source>
</evidence>
<sequence length="74" mass="7957">MSDLENKGQQFGGKIKEGVGKVTDDKDLKAEGRNDQAEGKLKEGLENIKGKAEEAARGVQDALGRIGKKDSDQQ</sequence>
<dbReference type="Proteomes" id="UP000198815">
    <property type="component" value="Unassembled WGS sequence"/>
</dbReference>
<dbReference type="InterPro" id="IPR008462">
    <property type="entry name" value="CsbD"/>
</dbReference>
<protein>
    <submittedName>
        <fullName evidence="4">Uncharacterized conserved protein YjbJ, UPF0337 family</fullName>
    </submittedName>
</protein>
<name>A0A1H9RZS7_9ACTN</name>
<dbReference type="AlphaFoldDB" id="A0A1H9RZS7"/>
<dbReference type="EMBL" id="FOGZ01000010">
    <property type="protein sequence ID" value="SER78237.1"/>
    <property type="molecule type" value="Genomic_DNA"/>
</dbReference>
<evidence type="ECO:0000256" key="1">
    <source>
        <dbReference type="ARBA" id="ARBA00009129"/>
    </source>
</evidence>
<feature type="domain" description="CsbD-like" evidence="3">
    <location>
        <begin position="4"/>
        <end position="53"/>
    </location>
</feature>
<dbReference type="Pfam" id="PF05532">
    <property type="entry name" value="CsbD"/>
    <property type="match status" value="1"/>
</dbReference>
<dbReference type="OrthoDB" id="2143260at2"/>
<evidence type="ECO:0000313" key="4">
    <source>
        <dbReference type="EMBL" id="SER78237.1"/>
    </source>
</evidence>
<comment type="similarity">
    <text evidence="1">Belongs to the UPF0337 (CsbD) family.</text>
</comment>
<proteinExistence type="inferred from homology"/>
<reference evidence="4 5" key="1">
    <citation type="submission" date="2016-10" db="EMBL/GenBank/DDBJ databases">
        <authorList>
            <person name="de Groot N.N."/>
        </authorList>
    </citation>
    <scope>NUCLEOTIDE SEQUENCE [LARGE SCALE GENOMIC DNA]</scope>
    <source>
        <strain evidence="4 5">DSM 16859</strain>
    </source>
</reference>
<gene>
    <name evidence="4" type="ORF">SAMN05443377_11075</name>
</gene>
<evidence type="ECO:0000259" key="3">
    <source>
        <dbReference type="Pfam" id="PF05532"/>
    </source>
</evidence>
<keyword evidence="5" id="KW-1185">Reference proteome</keyword>
<dbReference type="InterPro" id="IPR036629">
    <property type="entry name" value="YjbJ_sf"/>
</dbReference>
<dbReference type="STRING" id="64702.SAMN05443377_11075"/>
<dbReference type="RefSeq" id="WP_091969173.1">
    <property type="nucleotide sequence ID" value="NZ_FOGZ01000010.1"/>
</dbReference>
<dbReference type="Gene3D" id="1.10.1470.10">
    <property type="entry name" value="YjbJ"/>
    <property type="match status" value="1"/>
</dbReference>
<dbReference type="SUPFAM" id="SSF69047">
    <property type="entry name" value="Hypothetical protein YjbJ"/>
    <property type="match status" value="1"/>
</dbReference>
<organism evidence="4 5">
    <name type="scientific">Propionibacterium cyclohexanicum</name>
    <dbReference type="NCBI Taxonomy" id="64702"/>
    <lineage>
        <taxon>Bacteria</taxon>
        <taxon>Bacillati</taxon>
        <taxon>Actinomycetota</taxon>
        <taxon>Actinomycetes</taxon>
        <taxon>Propionibacteriales</taxon>
        <taxon>Propionibacteriaceae</taxon>
        <taxon>Propionibacterium</taxon>
    </lineage>
</organism>